<dbReference type="Proteomes" id="UP000023152">
    <property type="component" value="Unassembled WGS sequence"/>
</dbReference>
<comment type="caution">
    <text evidence="1">The sequence shown here is derived from an EMBL/GenBank/DDBJ whole genome shotgun (WGS) entry which is preliminary data.</text>
</comment>
<sequence>MRSPTINKEFQIEQDIKTSEKEISQEPSSSVAMEAVIKDKRGFNLFMQHLHFEFSMVKFSYTYTFTCFVFLLDEKCKCYENLLSLTEMVQFQQYYSFDRIRIASTLSLSSPSRIIRVGFPPQETPDIEEEQKTDAFTPLQELITLPPDIPQSSIVYNTKYTMIEKLRLLSDKYVITGSELELNISSRLRNKIVSFLRATDEQFQNDDSLRQQALFLFDPVVEEIIGVMMDSFWRFLFVLFCF</sequence>
<dbReference type="AlphaFoldDB" id="X6MTP4"/>
<organism evidence="1 2">
    <name type="scientific">Reticulomyxa filosa</name>
    <dbReference type="NCBI Taxonomy" id="46433"/>
    <lineage>
        <taxon>Eukaryota</taxon>
        <taxon>Sar</taxon>
        <taxon>Rhizaria</taxon>
        <taxon>Retaria</taxon>
        <taxon>Foraminifera</taxon>
        <taxon>Monothalamids</taxon>
        <taxon>Reticulomyxidae</taxon>
        <taxon>Reticulomyxa</taxon>
    </lineage>
</organism>
<dbReference type="SUPFAM" id="SSF48097">
    <property type="entry name" value="Regulator of G-protein signaling, RGS"/>
    <property type="match status" value="1"/>
</dbReference>
<proteinExistence type="predicted"/>
<dbReference type="InterPro" id="IPR044926">
    <property type="entry name" value="RGS_subdomain_2"/>
</dbReference>
<dbReference type="InterPro" id="IPR036305">
    <property type="entry name" value="RGS_sf"/>
</dbReference>
<evidence type="ECO:0000313" key="2">
    <source>
        <dbReference type="Proteomes" id="UP000023152"/>
    </source>
</evidence>
<dbReference type="Gene3D" id="1.10.167.10">
    <property type="entry name" value="Regulator of G-protein Signalling 4, domain 2"/>
    <property type="match status" value="1"/>
</dbReference>
<accession>X6MTP4</accession>
<protein>
    <submittedName>
        <fullName evidence="1">Uncharacterized protein</fullName>
    </submittedName>
</protein>
<reference evidence="1 2" key="1">
    <citation type="journal article" date="2013" name="Curr. Biol.">
        <title>The Genome of the Foraminiferan Reticulomyxa filosa.</title>
        <authorList>
            <person name="Glockner G."/>
            <person name="Hulsmann N."/>
            <person name="Schleicher M."/>
            <person name="Noegel A.A."/>
            <person name="Eichinger L."/>
            <person name="Gallinger C."/>
            <person name="Pawlowski J."/>
            <person name="Sierra R."/>
            <person name="Euteneuer U."/>
            <person name="Pillet L."/>
            <person name="Moustafa A."/>
            <person name="Platzer M."/>
            <person name="Groth M."/>
            <person name="Szafranski K."/>
            <person name="Schliwa M."/>
        </authorList>
    </citation>
    <scope>NUCLEOTIDE SEQUENCE [LARGE SCALE GENOMIC DNA]</scope>
</reference>
<dbReference type="EMBL" id="ASPP01017442">
    <property type="protein sequence ID" value="ETO17026.1"/>
    <property type="molecule type" value="Genomic_DNA"/>
</dbReference>
<evidence type="ECO:0000313" key="1">
    <source>
        <dbReference type="EMBL" id="ETO17026.1"/>
    </source>
</evidence>
<gene>
    <name evidence="1" type="ORF">RFI_20312</name>
</gene>
<name>X6MTP4_RETFI</name>
<keyword evidence="2" id="KW-1185">Reference proteome</keyword>